<dbReference type="Proteomes" id="UP000237684">
    <property type="component" value="Unassembled WGS sequence"/>
</dbReference>
<feature type="domain" description="HTH gntR-type" evidence="4">
    <location>
        <begin position="20"/>
        <end position="88"/>
    </location>
</feature>
<name>A0A2S8SPF5_9BACT</name>
<dbReference type="PROSITE" id="PS50949">
    <property type="entry name" value="HTH_GNTR"/>
    <property type="match status" value="1"/>
</dbReference>
<dbReference type="InterPro" id="IPR028082">
    <property type="entry name" value="Peripla_BP_I"/>
</dbReference>
<evidence type="ECO:0000313" key="5">
    <source>
        <dbReference type="EMBL" id="PQV62666.1"/>
    </source>
</evidence>
<dbReference type="CDD" id="cd06267">
    <property type="entry name" value="PBP1_LacI_sugar_binding-like"/>
    <property type="match status" value="1"/>
</dbReference>
<dbReference type="PANTHER" id="PTHR30146">
    <property type="entry name" value="LACI-RELATED TRANSCRIPTIONAL REPRESSOR"/>
    <property type="match status" value="1"/>
</dbReference>
<keyword evidence="2" id="KW-0238">DNA-binding</keyword>
<evidence type="ECO:0000256" key="3">
    <source>
        <dbReference type="ARBA" id="ARBA00023163"/>
    </source>
</evidence>
<keyword evidence="6" id="KW-1185">Reference proteome</keyword>
<accession>A0A2S8SPF5</accession>
<evidence type="ECO:0000313" key="6">
    <source>
        <dbReference type="Proteomes" id="UP000237684"/>
    </source>
</evidence>
<dbReference type="GO" id="GO:0003700">
    <property type="term" value="F:DNA-binding transcription factor activity"/>
    <property type="evidence" value="ECO:0007669"/>
    <property type="project" value="InterPro"/>
</dbReference>
<evidence type="ECO:0000256" key="2">
    <source>
        <dbReference type="ARBA" id="ARBA00023125"/>
    </source>
</evidence>
<keyword evidence="1" id="KW-0805">Transcription regulation</keyword>
<proteinExistence type="predicted"/>
<sequence>MWLYGYTYWVNSLISSSRGVDKYTSIATEIRRRIANGQLMPGSQLPQRTELEESFQVSKVTLQRAMNLLIEDGFIDATRRKGSFVVARPPHLSRYALVFQGAPGGTQSWSRFWMALSNEAAWRERQDEVSIPIFYGIDGHIDTNDYQKLAMEVEEHRVAGVIYVAAYPRRPDLSLLKRTGVPGVTVQSSPNEGVPCVTIDEESFVFKALNYLRERGRRRVAFVCPPEYAERQGEFLQQQVAAFGMETRPYWIQGVGLDMPSAARNCVHLLMNPSQNERPDALVITDDNLTEAATIGLLAAGINVPGEVEVVGHANFPWKTPCVVEARRLGYDVRPLLGACLQSIDAQRSGHPAPQLIKMPAQFEDELAV</sequence>
<dbReference type="SUPFAM" id="SSF46785">
    <property type="entry name" value="Winged helix' DNA-binding domain"/>
    <property type="match status" value="1"/>
</dbReference>
<dbReference type="InterPro" id="IPR036390">
    <property type="entry name" value="WH_DNA-bd_sf"/>
</dbReference>
<dbReference type="Gene3D" id="3.40.50.2300">
    <property type="match status" value="2"/>
</dbReference>
<dbReference type="Pfam" id="PF13377">
    <property type="entry name" value="Peripla_BP_3"/>
    <property type="match status" value="1"/>
</dbReference>
<evidence type="ECO:0000259" key="4">
    <source>
        <dbReference type="PROSITE" id="PS50949"/>
    </source>
</evidence>
<gene>
    <name evidence="5" type="ORF">B1R32_12515</name>
</gene>
<dbReference type="SMART" id="SM00345">
    <property type="entry name" value="HTH_GNTR"/>
    <property type="match status" value="1"/>
</dbReference>
<protein>
    <submittedName>
        <fullName evidence="5">Substrate-binding protein-like domain-containing protein</fullName>
    </submittedName>
</protein>
<keyword evidence="3" id="KW-0804">Transcription</keyword>
<dbReference type="CDD" id="cd07377">
    <property type="entry name" value="WHTH_GntR"/>
    <property type="match status" value="1"/>
</dbReference>
<comment type="caution">
    <text evidence="5">The sequence shown here is derived from an EMBL/GenBank/DDBJ whole genome shotgun (WGS) entry which is preliminary data.</text>
</comment>
<dbReference type="EMBL" id="NIGF01000025">
    <property type="protein sequence ID" value="PQV62666.1"/>
    <property type="molecule type" value="Genomic_DNA"/>
</dbReference>
<dbReference type="SUPFAM" id="SSF53822">
    <property type="entry name" value="Periplasmic binding protein-like I"/>
    <property type="match status" value="1"/>
</dbReference>
<dbReference type="InterPro" id="IPR046335">
    <property type="entry name" value="LacI/GalR-like_sensor"/>
</dbReference>
<dbReference type="Pfam" id="PF00392">
    <property type="entry name" value="GntR"/>
    <property type="match status" value="1"/>
</dbReference>
<dbReference type="InParanoid" id="A0A2S8SPF5"/>
<dbReference type="AlphaFoldDB" id="A0A2S8SPF5"/>
<dbReference type="InterPro" id="IPR000524">
    <property type="entry name" value="Tscrpt_reg_HTH_GntR"/>
</dbReference>
<dbReference type="InterPro" id="IPR036388">
    <property type="entry name" value="WH-like_DNA-bd_sf"/>
</dbReference>
<organism evidence="5 6">
    <name type="scientific">Abditibacterium utsteinense</name>
    <dbReference type="NCBI Taxonomy" id="1960156"/>
    <lineage>
        <taxon>Bacteria</taxon>
        <taxon>Pseudomonadati</taxon>
        <taxon>Abditibacteriota</taxon>
        <taxon>Abditibacteriia</taxon>
        <taxon>Abditibacteriales</taxon>
        <taxon>Abditibacteriaceae</taxon>
        <taxon>Abditibacterium</taxon>
    </lineage>
</organism>
<evidence type="ECO:0000256" key="1">
    <source>
        <dbReference type="ARBA" id="ARBA00023015"/>
    </source>
</evidence>
<dbReference type="GO" id="GO:0000976">
    <property type="term" value="F:transcription cis-regulatory region binding"/>
    <property type="evidence" value="ECO:0007669"/>
    <property type="project" value="TreeGrafter"/>
</dbReference>
<dbReference type="Gene3D" id="1.10.10.10">
    <property type="entry name" value="Winged helix-like DNA-binding domain superfamily/Winged helix DNA-binding domain"/>
    <property type="match status" value="1"/>
</dbReference>
<reference evidence="5 6" key="1">
    <citation type="journal article" date="2018" name="Syst. Appl. Microbiol.">
        <title>Abditibacterium utsteinense sp. nov., the first cultivated member of candidate phylum FBP, isolated from ice-free Antarctic soil samples.</title>
        <authorList>
            <person name="Tahon G."/>
            <person name="Tytgat B."/>
            <person name="Lebbe L."/>
            <person name="Carlier A."/>
            <person name="Willems A."/>
        </authorList>
    </citation>
    <scope>NUCLEOTIDE SEQUENCE [LARGE SCALE GENOMIC DNA]</scope>
    <source>
        <strain evidence="5 6">LMG 29911</strain>
    </source>
</reference>
<dbReference type="PANTHER" id="PTHR30146:SF153">
    <property type="entry name" value="LACTOSE OPERON REPRESSOR"/>
    <property type="match status" value="1"/>
</dbReference>